<gene>
    <name evidence="1" type="ORF">DXC81_02845</name>
</gene>
<dbReference type="Proteomes" id="UP000260943">
    <property type="component" value="Unassembled WGS sequence"/>
</dbReference>
<proteinExistence type="predicted"/>
<sequence length="436" mass="47903">MQELVNVDIEDVYPYEDPEGNSLNPRDFSTPESAEYIATLGEQFRYNKLNPGQPRVKPILYRDGGIYWIIDGECRYRAMKAIGTKRFLAEVYDDVADAETARAEAAKAMVETDCKLNLTAAEMSRGVQTMLSLDIPDDEVAAVARIEPEKVRRARRGARRVADAAYDMTLDRLMAIAEFDGDEEAVAELRDCSQGEWADVYRRLSDERERAEALAAAERELAAAGVPRVDDRLDGGRRCVANVLVDRRAAERVRGELDGGAVGAYAVEGNWIALLRDETDEERGMAAAAREREAAEEVRGQRDREMWEVERGARLEWLAGRIADPKSMRNAAGVLAGAAADSVSALLSELDADVDVSPTPALCAIGWGLTWFPEPWVGAHLAEGRALPWEVRSDRARGLLALHDAMVRDGYEPGEVMVSAAETLRAFLGGGEGDGE</sequence>
<protein>
    <recommendedName>
        <fullName evidence="3">ParB/Sulfiredoxin domain-containing protein</fullName>
    </recommendedName>
</protein>
<dbReference type="CDD" id="cd16387">
    <property type="entry name" value="ParB_N_Srx"/>
    <property type="match status" value="1"/>
</dbReference>
<name>A0A3E4QV79_9ACTN</name>
<dbReference type="InterPro" id="IPR036086">
    <property type="entry name" value="ParB/Sulfiredoxin_sf"/>
</dbReference>
<evidence type="ECO:0000313" key="1">
    <source>
        <dbReference type="EMBL" id="RGL11082.1"/>
    </source>
</evidence>
<dbReference type="EMBL" id="QSRJ01000003">
    <property type="protein sequence ID" value="RGL11082.1"/>
    <property type="molecule type" value="Genomic_DNA"/>
</dbReference>
<organism evidence="1 2">
    <name type="scientific">Collinsella tanakaei</name>
    <dbReference type="NCBI Taxonomy" id="626935"/>
    <lineage>
        <taxon>Bacteria</taxon>
        <taxon>Bacillati</taxon>
        <taxon>Actinomycetota</taxon>
        <taxon>Coriobacteriia</taxon>
        <taxon>Coriobacteriales</taxon>
        <taxon>Coriobacteriaceae</taxon>
        <taxon>Collinsella</taxon>
    </lineage>
</organism>
<accession>A0A3E4QV79</accession>
<comment type="caution">
    <text evidence="1">The sequence shown here is derived from an EMBL/GenBank/DDBJ whole genome shotgun (WGS) entry which is preliminary data.</text>
</comment>
<dbReference type="SUPFAM" id="SSF110849">
    <property type="entry name" value="ParB/Sulfiredoxin"/>
    <property type="match status" value="1"/>
</dbReference>
<evidence type="ECO:0008006" key="3">
    <source>
        <dbReference type="Google" id="ProtNLM"/>
    </source>
</evidence>
<evidence type="ECO:0000313" key="2">
    <source>
        <dbReference type="Proteomes" id="UP000260943"/>
    </source>
</evidence>
<reference evidence="1 2" key="1">
    <citation type="submission" date="2018-08" db="EMBL/GenBank/DDBJ databases">
        <title>A genome reference for cultivated species of the human gut microbiota.</title>
        <authorList>
            <person name="Zou Y."/>
            <person name="Xue W."/>
            <person name="Luo G."/>
        </authorList>
    </citation>
    <scope>NUCLEOTIDE SEQUENCE [LARGE SCALE GENOMIC DNA]</scope>
    <source>
        <strain evidence="1 2">TF08-14</strain>
    </source>
</reference>
<dbReference type="RefSeq" id="WP_117679102.1">
    <property type="nucleotide sequence ID" value="NZ_QSRJ01000003.1"/>
</dbReference>
<dbReference type="AlphaFoldDB" id="A0A3E4QV79"/>